<dbReference type="GO" id="GO:0008270">
    <property type="term" value="F:zinc ion binding"/>
    <property type="evidence" value="ECO:0007669"/>
    <property type="project" value="UniProtKB-KW"/>
</dbReference>
<evidence type="ECO:0000259" key="7">
    <source>
        <dbReference type="PROSITE" id="PS51805"/>
    </source>
</evidence>
<dbReference type="Pfam" id="PF13831">
    <property type="entry name" value="PHD_2"/>
    <property type="match status" value="2"/>
</dbReference>
<evidence type="ECO:0000256" key="1">
    <source>
        <dbReference type="ARBA" id="ARBA00022723"/>
    </source>
</evidence>
<keyword evidence="1" id="KW-0479">Metal-binding</keyword>
<dbReference type="PROSITE" id="PS50016">
    <property type="entry name" value="ZF_PHD_2"/>
    <property type="match status" value="2"/>
</dbReference>
<evidence type="ECO:0000313" key="8">
    <source>
        <dbReference type="EMBL" id="KAG6579004.1"/>
    </source>
</evidence>
<evidence type="ECO:0000256" key="2">
    <source>
        <dbReference type="ARBA" id="ARBA00022771"/>
    </source>
</evidence>
<accession>A0AAV6MCE2</accession>
<evidence type="ECO:0000256" key="4">
    <source>
        <dbReference type="PROSITE-ProRule" id="PRU00146"/>
    </source>
</evidence>
<dbReference type="InterPro" id="IPR019786">
    <property type="entry name" value="Zinc_finger_PHD-type_CS"/>
</dbReference>
<comment type="caution">
    <text evidence="8">The sequence shown here is derived from an EMBL/GenBank/DDBJ whole genome shotgun (WGS) entry which is preliminary data.</text>
</comment>
<dbReference type="PANTHER" id="PTHR13793:SF107">
    <property type="entry name" value="BROMODOMAIN-CONTAINING PROTEIN HOMOLOG"/>
    <property type="match status" value="1"/>
</dbReference>
<keyword evidence="3" id="KW-0862">Zinc</keyword>
<dbReference type="GO" id="GO:0005634">
    <property type="term" value="C:nucleus"/>
    <property type="evidence" value="ECO:0007669"/>
    <property type="project" value="UniProtKB-ARBA"/>
</dbReference>
<dbReference type="InterPro" id="IPR019787">
    <property type="entry name" value="Znf_PHD-finger"/>
</dbReference>
<feature type="compositionally biased region" description="Polar residues" evidence="5">
    <location>
        <begin position="1437"/>
        <end position="1452"/>
    </location>
</feature>
<organism evidence="8 9">
    <name type="scientific">Cucurbita argyrosperma subsp. sororia</name>
    <dbReference type="NCBI Taxonomy" id="37648"/>
    <lineage>
        <taxon>Eukaryota</taxon>
        <taxon>Viridiplantae</taxon>
        <taxon>Streptophyta</taxon>
        <taxon>Embryophyta</taxon>
        <taxon>Tracheophyta</taxon>
        <taxon>Spermatophyta</taxon>
        <taxon>Magnoliopsida</taxon>
        <taxon>eudicotyledons</taxon>
        <taxon>Gunneridae</taxon>
        <taxon>Pentapetalae</taxon>
        <taxon>rosids</taxon>
        <taxon>fabids</taxon>
        <taxon>Cucurbitales</taxon>
        <taxon>Cucurbitaceae</taxon>
        <taxon>Cucurbiteae</taxon>
        <taxon>Cucurbita</taxon>
    </lineage>
</organism>
<gene>
    <name evidence="8" type="primary">TRX1-4</name>
    <name evidence="8" type="ORF">SDJN03_23452</name>
</gene>
<name>A0AAV6MCE2_9ROSI</name>
<proteinExistence type="predicted"/>
<feature type="region of interest" description="Disordered" evidence="5">
    <location>
        <begin position="1314"/>
        <end position="1333"/>
    </location>
</feature>
<dbReference type="GO" id="GO:0006357">
    <property type="term" value="P:regulation of transcription by RNA polymerase II"/>
    <property type="evidence" value="ECO:0007669"/>
    <property type="project" value="TreeGrafter"/>
</dbReference>
<dbReference type="EMBL" id="JAGKQH010000015">
    <property type="protein sequence ID" value="KAG6579004.1"/>
    <property type="molecule type" value="Genomic_DNA"/>
</dbReference>
<evidence type="ECO:0000256" key="5">
    <source>
        <dbReference type="SAM" id="MobiDB-lite"/>
    </source>
</evidence>
<feature type="compositionally biased region" description="Basic and acidic residues" evidence="5">
    <location>
        <begin position="151"/>
        <end position="163"/>
    </location>
</feature>
<feature type="domain" description="PHD-type" evidence="7">
    <location>
        <begin position="1080"/>
        <end position="1189"/>
    </location>
</feature>
<feature type="domain" description="PHD-type" evidence="6">
    <location>
        <begin position="1011"/>
        <end position="1060"/>
    </location>
</feature>
<evidence type="ECO:0000313" key="9">
    <source>
        <dbReference type="Proteomes" id="UP000685013"/>
    </source>
</evidence>
<dbReference type="PANTHER" id="PTHR13793">
    <property type="entry name" value="PHD FINGER PROTEINS"/>
    <property type="match status" value="1"/>
</dbReference>
<protein>
    <submittedName>
        <fullName evidence="8">Histone-lysine N-methyltransferase TRX1</fullName>
    </submittedName>
</protein>
<feature type="domain" description="PHD-type" evidence="6">
    <location>
        <begin position="310"/>
        <end position="361"/>
    </location>
</feature>
<evidence type="ECO:0000259" key="6">
    <source>
        <dbReference type="PROSITE" id="PS50016"/>
    </source>
</evidence>
<sequence length="1473" mass="162937">HPFLISTFVTEELDQDFRIRSGIWGFDYGTRHGWVEFWLLLVMTRDRCRLGKKMMGRGADGGCGTEERPCLVARVPNRITLAQTQTHEEKLCTVDIDYYAQAQKALCERSPFDVAEETSAPCVSTLPSRLGNFLSRHTGGKKRQRKSNSGADKKSSRQGERSRGSNIWVETEEYFRDLTLSDVDTLRAASSFSGLVSRKCFSIPSSGNVPEANVGGSENVSGENTDGAIVKDEVEDDRLCPDVGMVEASGSLLEDKGCSNLDSSCGLEWLLGCRNKVSLTSERPSKKRKLLGGDAGLEKVLVASSCDGNSSLCHFCSKGGTTKGLNPLVTCSRCHVVVHKKCYGIREKVNGPWLCSWCKQRDEINESTKPCLLCPRQGGALKPVHKNVDSGVSVEFSHLFCSQWMPEVYIEDLTQMEPLMNLGGIKETRKKLVCNICKVKYGACLRCSHGTCRTSFHPICAREARNRMEVWAKYGCDNVELRAFCSKHSDSWDRSSGQCPSEAVNSSSYVVSHLPVTLSINRPQKLVGRRNIDNLLLCKEASDTNSGKLDGGESENIGSTDPSLNADCVDTHKSTVQGVEDVNPLDSLKLASIMKKLIDQGKVNAKDVASEIGIPPDLLCAKLAAANLVPDLKSKIVRWLRSHAYIGTLQRNLRVKLKSAVAKAVDGSADRSDSLSVPDSDNSDLIANKMVTLRRKTKSNISHLKSDEIKSSSEETLGGHCLVMQSDTLDQQACEEQGDSNKECIQDAGEKHLNEHDSSQDTPRNLPNDVEGDFLECSVSGHNSSVSAVHGKAGESPNSYFHPYVQEKMAHMLDAKLLNLSEGEMSWQASSSAGVCCGHHSQHFDCNGTSYKSGGFNPKQLVNKKIGGIIKLSPEDEIEGEIIFYQLRLLANAVSRKRFTDYLICNVVKSLPKEINEARSTRWDAVLINQYFGELREAKKRGKKERRHKEAQAVLAAATAAAAASSRMSSFRKDVYEESAHRELMPRAKETLTKVALPKTSLESDFCKEHARSCDICRRPETMLKPILVCASCKVSVHLDCYRTVKESSGPWYCELCEELAVSRGSGTPVVNFWEKSYFVAECGLCGGTTGAFRKSSDGQWVHAVCAEWVFESTYKRGQANPVGGMETVSKGVDSCYICHRKHGVSLKCNYGHCQTTFHPLCARSAGCYMTVKTSGGKLQHRAYCEKHSSEQRAKAENQTHGIEELNRVKQIRVELERLRLLCERIIKREKIKRDLVLCSHDVLAFKRDHVARSVLVHSPFFLPEVSSESATTSLKGHVEDLKSCSEAVQRSDDLTVDSTVSIKHWNKVPLSLDTEQKTDDDSSTSQNPFPQKFVDRGQFAGKQIPQRSSTSTSRNLVDVRGLRFKSRKHAETFQKELVMTSDQASMKNSLLPKQYLYVPADVLAKEKQVNQETDFHVGHQTSIFPDPYLARKLSRRTNNMANGEEQSSSTGGNAGMDSSRAPEFDLGNGSGR</sequence>
<dbReference type="Proteomes" id="UP000685013">
    <property type="component" value="Chromosome 15"/>
</dbReference>
<dbReference type="Pfam" id="PF13832">
    <property type="entry name" value="zf-HC5HC2H_2"/>
    <property type="match status" value="2"/>
</dbReference>
<dbReference type="PROSITE" id="PS51805">
    <property type="entry name" value="EPHD"/>
    <property type="match status" value="2"/>
</dbReference>
<dbReference type="CDD" id="cd15489">
    <property type="entry name" value="PHD_SF"/>
    <property type="match status" value="1"/>
</dbReference>
<keyword evidence="9" id="KW-1185">Reference proteome</keyword>
<feature type="region of interest" description="Disordered" evidence="5">
    <location>
        <begin position="133"/>
        <end position="164"/>
    </location>
</feature>
<evidence type="ECO:0000256" key="3">
    <source>
        <dbReference type="ARBA" id="ARBA00022833"/>
    </source>
</evidence>
<keyword evidence="2 4" id="KW-0863">Zinc-finger</keyword>
<dbReference type="CDD" id="cd15571">
    <property type="entry name" value="ePHD"/>
    <property type="match status" value="1"/>
</dbReference>
<dbReference type="InterPro" id="IPR034732">
    <property type="entry name" value="EPHD"/>
</dbReference>
<dbReference type="InterPro" id="IPR050701">
    <property type="entry name" value="Histone_Mod_Regulator"/>
</dbReference>
<dbReference type="PROSITE" id="PS01359">
    <property type="entry name" value="ZF_PHD_1"/>
    <property type="match status" value="2"/>
</dbReference>
<dbReference type="InterPro" id="IPR001965">
    <property type="entry name" value="Znf_PHD"/>
</dbReference>
<feature type="domain" description="PHD-type" evidence="7">
    <location>
        <begin position="368"/>
        <end position="489"/>
    </location>
</feature>
<dbReference type="SMART" id="SM00249">
    <property type="entry name" value="PHD"/>
    <property type="match status" value="4"/>
</dbReference>
<feature type="region of interest" description="Disordered" evidence="5">
    <location>
        <begin position="1436"/>
        <end position="1473"/>
    </location>
</feature>
<feature type="non-terminal residue" evidence="8">
    <location>
        <position position="1"/>
    </location>
</feature>
<reference evidence="8 9" key="1">
    <citation type="journal article" date="2021" name="Hortic Res">
        <title>The domestication of Cucurbita argyrosperma as revealed by the genome of its wild relative.</title>
        <authorList>
            <person name="Barrera-Redondo J."/>
            <person name="Sanchez-de la Vega G."/>
            <person name="Aguirre-Liguori J.A."/>
            <person name="Castellanos-Morales G."/>
            <person name="Gutierrez-Guerrero Y.T."/>
            <person name="Aguirre-Dugua X."/>
            <person name="Aguirre-Planter E."/>
            <person name="Tenaillon M.I."/>
            <person name="Lira-Saade R."/>
            <person name="Eguiarte L.E."/>
        </authorList>
    </citation>
    <scope>NUCLEOTIDE SEQUENCE [LARGE SCALE GENOMIC DNA]</scope>
    <source>
        <strain evidence="8">JBR-2021</strain>
    </source>
</reference>